<organism evidence="1 2">
    <name type="scientific">Flavobacterium haoranii</name>
    <dbReference type="NCBI Taxonomy" id="683124"/>
    <lineage>
        <taxon>Bacteria</taxon>
        <taxon>Pseudomonadati</taxon>
        <taxon>Bacteroidota</taxon>
        <taxon>Flavobacteriia</taxon>
        <taxon>Flavobacteriales</taxon>
        <taxon>Flavobacteriaceae</taxon>
        <taxon>Flavobacterium</taxon>
    </lineage>
</organism>
<dbReference type="AlphaFoldDB" id="A0A1M6H3X9"/>
<dbReference type="EMBL" id="FQZH01000002">
    <property type="protein sequence ID" value="SHJ16873.1"/>
    <property type="molecule type" value="Genomic_DNA"/>
</dbReference>
<dbReference type="STRING" id="683124.SAMN05444337_1422"/>
<dbReference type="Proteomes" id="UP000184232">
    <property type="component" value="Unassembled WGS sequence"/>
</dbReference>
<sequence length="228" mass="27159">MKLFNFIKRQPKIDFSSEETIRRLVDYMPKFYRTHRQFINCVEFLENREWDLALDSLIELADETEHYFSEDFWRGLADSAEKMNLTDKANYCRKQIKRNAEDIKSTTPFGWTTIKFDDTHFQHHISEKLKEEWATDRREKDKVQELLTKEGVHLKSHGRSGFLYITDNGRNAEVEFELGMNGLILYFSSLKNWSLPTKQTLTVDDKQKVRNDIINWATKTKNAIEFDD</sequence>
<evidence type="ECO:0000313" key="1">
    <source>
        <dbReference type="EMBL" id="SHJ16873.1"/>
    </source>
</evidence>
<gene>
    <name evidence="1" type="ORF">SAMN05444337_1422</name>
</gene>
<keyword evidence="2" id="KW-1185">Reference proteome</keyword>
<protein>
    <submittedName>
        <fullName evidence="1">Uncharacterized protein</fullName>
    </submittedName>
</protein>
<accession>A0A1M6H3X9</accession>
<name>A0A1M6H3X9_9FLAO</name>
<evidence type="ECO:0000313" key="2">
    <source>
        <dbReference type="Proteomes" id="UP000184232"/>
    </source>
</evidence>
<proteinExistence type="predicted"/>
<reference evidence="1 2" key="1">
    <citation type="submission" date="2016-11" db="EMBL/GenBank/DDBJ databases">
        <authorList>
            <person name="Jaros S."/>
            <person name="Januszkiewicz K."/>
            <person name="Wedrychowicz H."/>
        </authorList>
    </citation>
    <scope>NUCLEOTIDE SEQUENCE [LARGE SCALE GENOMIC DNA]</scope>
    <source>
        <strain evidence="1 2">DSM 22807</strain>
    </source>
</reference>
<dbReference type="RefSeq" id="WP_178138346.1">
    <property type="nucleotide sequence ID" value="NZ_CP045292.1"/>
</dbReference>